<accession>A0ABS9L8B0</accession>
<proteinExistence type="predicted"/>
<organism evidence="1 2">
    <name type="scientific">Arthrobacter hankyongi</name>
    <dbReference type="NCBI Taxonomy" id="2904801"/>
    <lineage>
        <taxon>Bacteria</taxon>
        <taxon>Bacillati</taxon>
        <taxon>Actinomycetota</taxon>
        <taxon>Actinomycetes</taxon>
        <taxon>Micrococcales</taxon>
        <taxon>Micrococcaceae</taxon>
        <taxon>Arthrobacter</taxon>
    </lineage>
</organism>
<gene>
    <name evidence="1" type="ORF">LVY72_13540</name>
</gene>
<reference evidence="1" key="1">
    <citation type="submission" date="2022-01" db="EMBL/GenBank/DDBJ databases">
        <authorList>
            <person name="Jo J.-H."/>
            <person name="Im W.-T."/>
        </authorList>
    </citation>
    <scope>NUCLEOTIDE SEQUENCE</scope>
    <source>
        <strain evidence="1">I2-34</strain>
    </source>
</reference>
<comment type="caution">
    <text evidence="1">The sequence shown here is derived from an EMBL/GenBank/DDBJ whole genome shotgun (WGS) entry which is preliminary data.</text>
</comment>
<dbReference type="RefSeq" id="WP_237821706.1">
    <property type="nucleotide sequence ID" value="NZ_JAKLTQ010000009.1"/>
</dbReference>
<dbReference type="EMBL" id="JAKLTQ010000009">
    <property type="protein sequence ID" value="MCG2622920.1"/>
    <property type="molecule type" value="Genomic_DNA"/>
</dbReference>
<evidence type="ECO:0000313" key="1">
    <source>
        <dbReference type="EMBL" id="MCG2622920.1"/>
    </source>
</evidence>
<evidence type="ECO:0000313" key="2">
    <source>
        <dbReference type="Proteomes" id="UP001165368"/>
    </source>
</evidence>
<protein>
    <submittedName>
        <fullName evidence="1">Uncharacterized protein</fullName>
    </submittedName>
</protein>
<sequence>MTYREPGETDADVDSYDLVHKAWTGILGIRDRAIEPAAPGTYGGVVRSWLPAGG</sequence>
<name>A0ABS9L8B0_9MICC</name>
<keyword evidence="2" id="KW-1185">Reference proteome</keyword>
<dbReference type="Proteomes" id="UP001165368">
    <property type="component" value="Unassembled WGS sequence"/>
</dbReference>